<evidence type="ECO:0008006" key="8">
    <source>
        <dbReference type="Google" id="ProtNLM"/>
    </source>
</evidence>
<dbReference type="GO" id="GO:0030976">
    <property type="term" value="F:thiamine pyrophosphate binding"/>
    <property type="evidence" value="ECO:0007669"/>
    <property type="project" value="TreeGrafter"/>
</dbReference>
<dbReference type="SUPFAM" id="SSF53850">
    <property type="entry name" value="Periplasmic binding protein-like II"/>
    <property type="match status" value="1"/>
</dbReference>
<comment type="similarity">
    <text evidence="2">Belongs to the bacterial solute-binding protein 1 family.</text>
</comment>
<evidence type="ECO:0000256" key="5">
    <source>
        <dbReference type="ARBA" id="ARBA00022764"/>
    </source>
</evidence>
<dbReference type="PANTHER" id="PTHR30006:SF3">
    <property type="entry name" value="THIAMINE-BINDING PERIPLASMIC PROTEIN"/>
    <property type="match status" value="1"/>
</dbReference>
<keyword evidence="5" id="KW-0574">Periplasm</keyword>
<dbReference type="PROSITE" id="PS51318">
    <property type="entry name" value="TAT"/>
    <property type="match status" value="1"/>
</dbReference>
<keyword evidence="7" id="KW-1185">Reference proteome</keyword>
<dbReference type="EMBL" id="LLYA01000205">
    <property type="protein sequence ID" value="KRR17746.1"/>
    <property type="molecule type" value="Genomic_DNA"/>
</dbReference>
<accession>A0A0R3MBQ8</accession>
<dbReference type="Proteomes" id="UP000052023">
    <property type="component" value="Unassembled WGS sequence"/>
</dbReference>
<dbReference type="Pfam" id="PF13416">
    <property type="entry name" value="SBP_bac_8"/>
    <property type="match status" value="1"/>
</dbReference>
<keyword evidence="4" id="KW-0732">Signal</keyword>
<sequence>MQKDISRRSVLIGTAGIVAAPIVLSASRSAAKSDSVTIVSYGGSYQDATVKAVFDPFTKETGIKVQIVPYPGLDKVKAMLLTGNIEIDIYLSADEESAAGSKQGFWEKLDPSLFDLKDLKVQPASDYVTYEIYSRGISWDPKKFGPGKHPTTFAEFFDLQKFPGRRAMRAAATGTLETALAADGVAPKDIYPLDLNRAFKALDRIKSQIVWSANTPQDVSLLQVGEVDFSIATVNRVKVTTEAGGGVPLAYSFEQNLHGGVTLQVVKGARNKESAMKLIAYYLRPEVQTRLCDLVGNGPVSKKGSAMLSPNVSKWQPDFNNPKSVYSNGTYWAENHEAVTRRFQEWKLT</sequence>
<dbReference type="GO" id="GO:0030975">
    <property type="term" value="F:thiamine binding"/>
    <property type="evidence" value="ECO:0007669"/>
    <property type="project" value="TreeGrafter"/>
</dbReference>
<protein>
    <recommendedName>
        <fullName evidence="8">ABC transporter substrate-binding protein</fullName>
    </recommendedName>
</protein>
<dbReference type="InterPro" id="IPR006311">
    <property type="entry name" value="TAT_signal"/>
</dbReference>
<name>A0A0R3MBQ8_9BRAD</name>
<dbReference type="GO" id="GO:0030288">
    <property type="term" value="C:outer membrane-bounded periplasmic space"/>
    <property type="evidence" value="ECO:0007669"/>
    <property type="project" value="TreeGrafter"/>
</dbReference>
<proteinExistence type="inferred from homology"/>
<evidence type="ECO:0000256" key="2">
    <source>
        <dbReference type="ARBA" id="ARBA00008520"/>
    </source>
</evidence>
<dbReference type="CDD" id="cd13589">
    <property type="entry name" value="PBP2_polyamine_RpCGA009"/>
    <property type="match status" value="1"/>
</dbReference>
<dbReference type="RefSeq" id="WP_057847513.1">
    <property type="nucleotide sequence ID" value="NZ_LLYA01000205.1"/>
</dbReference>
<organism evidence="6 7">
    <name type="scientific">Bradyrhizobium retamae</name>
    <dbReference type="NCBI Taxonomy" id="1300035"/>
    <lineage>
        <taxon>Bacteria</taxon>
        <taxon>Pseudomonadati</taxon>
        <taxon>Pseudomonadota</taxon>
        <taxon>Alphaproteobacteria</taxon>
        <taxon>Hyphomicrobiales</taxon>
        <taxon>Nitrobacteraceae</taxon>
        <taxon>Bradyrhizobium</taxon>
    </lineage>
</organism>
<dbReference type="InterPro" id="IPR006059">
    <property type="entry name" value="SBP"/>
</dbReference>
<dbReference type="Gene3D" id="3.40.190.10">
    <property type="entry name" value="Periplasmic binding protein-like II"/>
    <property type="match status" value="2"/>
</dbReference>
<evidence type="ECO:0000313" key="6">
    <source>
        <dbReference type="EMBL" id="KRR17746.1"/>
    </source>
</evidence>
<evidence type="ECO:0000256" key="4">
    <source>
        <dbReference type="ARBA" id="ARBA00022729"/>
    </source>
</evidence>
<evidence type="ECO:0000313" key="7">
    <source>
        <dbReference type="Proteomes" id="UP000052023"/>
    </source>
</evidence>
<keyword evidence="3" id="KW-0813">Transport</keyword>
<gene>
    <name evidence="6" type="ORF">CQ13_35785</name>
</gene>
<comment type="caution">
    <text evidence="6">The sequence shown here is derived from an EMBL/GenBank/DDBJ whole genome shotgun (WGS) entry which is preliminary data.</text>
</comment>
<reference evidence="6 7" key="1">
    <citation type="submission" date="2014-03" db="EMBL/GenBank/DDBJ databases">
        <title>Bradyrhizobium valentinum sp. nov., isolated from effective nodules of Lupinus mariae-josephae, a lupine endemic of basic-lime soils in Eastern Spain.</title>
        <authorList>
            <person name="Duran D."/>
            <person name="Rey L."/>
            <person name="Navarro A."/>
            <person name="Busquets A."/>
            <person name="Imperial J."/>
            <person name="Ruiz-Argueso T."/>
        </authorList>
    </citation>
    <scope>NUCLEOTIDE SEQUENCE [LARGE SCALE GENOMIC DNA]</scope>
    <source>
        <strain evidence="6 7">Ro19</strain>
    </source>
</reference>
<dbReference type="GO" id="GO:0015888">
    <property type="term" value="P:thiamine transport"/>
    <property type="evidence" value="ECO:0007669"/>
    <property type="project" value="TreeGrafter"/>
</dbReference>
<evidence type="ECO:0000256" key="1">
    <source>
        <dbReference type="ARBA" id="ARBA00004418"/>
    </source>
</evidence>
<evidence type="ECO:0000256" key="3">
    <source>
        <dbReference type="ARBA" id="ARBA00022448"/>
    </source>
</evidence>
<comment type="subcellular location">
    <subcellularLocation>
        <location evidence="1">Periplasm</location>
    </subcellularLocation>
</comment>
<dbReference type="AlphaFoldDB" id="A0A0R3MBQ8"/>
<dbReference type="PANTHER" id="PTHR30006">
    <property type="entry name" value="THIAMINE-BINDING PERIPLASMIC PROTEIN-RELATED"/>
    <property type="match status" value="1"/>
</dbReference>
<dbReference type="OrthoDB" id="9815444at2"/>